<dbReference type="AlphaFoldDB" id="A0A8C3UUB9"/>
<protein>
    <submittedName>
        <fullName evidence="2">Uncharacterized protein</fullName>
    </submittedName>
</protein>
<reference evidence="2" key="2">
    <citation type="submission" date="2025-08" db="UniProtKB">
        <authorList>
            <consortium name="Ensembl"/>
        </authorList>
    </citation>
    <scope>IDENTIFICATION</scope>
</reference>
<name>A0A8C3UUB9_CATUS</name>
<keyword evidence="3" id="KW-1185">Reference proteome</keyword>
<dbReference type="Ensembl" id="ENSCUST00005020328.1">
    <property type="protein sequence ID" value="ENSCUSP00005019586.1"/>
    <property type="gene ID" value="ENSCUSG00005012532.1"/>
</dbReference>
<accession>A0A8C3UUB9</accession>
<feature type="region of interest" description="Disordered" evidence="1">
    <location>
        <begin position="74"/>
        <end position="97"/>
    </location>
</feature>
<evidence type="ECO:0000313" key="2">
    <source>
        <dbReference type="Ensembl" id="ENSCUSP00005019586.1"/>
    </source>
</evidence>
<reference evidence="2" key="3">
    <citation type="submission" date="2025-09" db="UniProtKB">
        <authorList>
            <consortium name="Ensembl"/>
        </authorList>
    </citation>
    <scope>IDENTIFICATION</scope>
</reference>
<evidence type="ECO:0000256" key="1">
    <source>
        <dbReference type="SAM" id="MobiDB-lite"/>
    </source>
</evidence>
<reference evidence="2" key="1">
    <citation type="submission" date="2020-10" db="EMBL/GenBank/DDBJ databases">
        <title>Catharus ustulatus (Swainson's thrush) genome, bCatUst1, primary haplotype v2.</title>
        <authorList>
            <person name="Delmore K."/>
            <person name="Vafadar M."/>
            <person name="Formenti G."/>
            <person name="Chow W."/>
            <person name="Pelan S."/>
            <person name="Howe K."/>
            <person name="Rhie A."/>
            <person name="Mountcastle J."/>
            <person name="Haase B."/>
            <person name="Fedrigo O."/>
            <person name="Jarvis E.D."/>
        </authorList>
    </citation>
    <scope>NUCLEOTIDE SEQUENCE [LARGE SCALE GENOMIC DNA]</scope>
</reference>
<proteinExistence type="predicted"/>
<dbReference type="Proteomes" id="UP000694563">
    <property type="component" value="Chromosome W"/>
</dbReference>
<sequence>FSLLFNIPTNLTTESTTTLFYHYASIHLHTTHYPLARLVRKVSVTCRPLAPLAEGLWDNLRAGNSERLATRCYPSSKEQTRGLREGGSLPSTRQSEPPLVCPQGECYLQAGPSDTCPSASCHALLRRVQLPGNLSLTLEQLFGAPGADPSPG</sequence>
<evidence type="ECO:0000313" key="3">
    <source>
        <dbReference type="Proteomes" id="UP000694563"/>
    </source>
</evidence>
<organism evidence="2 3">
    <name type="scientific">Catharus ustulatus</name>
    <name type="common">Russet-backed thrush</name>
    <name type="synonym">Hylocichla ustulatus</name>
    <dbReference type="NCBI Taxonomy" id="91951"/>
    <lineage>
        <taxon>Eukaryota</taxon>
        <taxon>Metazoa</taxon>
        <taxon>Chordata</taxon>
        <taxon>Craniata</taxon>
        <taxon>Vertebrata</taxon>
        <taxon>Euteleostomi</taxon>
        <taxon>Archelosauria</taxon>
        <taxon>Archosauria</taxon>
        <taxon>Dinosauria</taxon>
        <taxon>Saurischia</taxon>
        <taxon>Theropoda</taxon>
        <taxon>Coelurosauria</taxon>
        <taxon>Aves</taxon>
        <taxon>Neognathae</taxon>
        <taxon>Neoaves</taxon>
        <taxon>Telluraves</taxon>
        <taxon>Australaves</taxon>
        <taxon>Passeriformes</taxon>
        <taxon>Turdidae</taxon>
        <taxon>Catharus</taxon>
    </lineage>
</organism>